<dbReference type="InterPro" id="IPR008271">
    <property type="entry name" value="Ser/Thr_kinase_AS"/>
</dbReference>
<evidence type="ECO:0000256" key="9">
    <source>
        <dbReference type="ARBA" id="ARBA00022840"/>
    </source>
</evidence>
<dbReference type="Proteomes" id="UP000062255">
    <property type="component" value="Chromosome"/>
</dbReference>
<keyword evidence="5" id="KW-0808">Transferase</keyword>
<dbReference type="SUPFAM" id="SSF56112">
    <property type="entry name" value="Protein kinase-like (PK-like)"/>
    <property type="match status" value="1"/>
</dbReference>
<accession>A0A0K0X7X4</accession>
<evidence type="ECO:0000256" key="4">
    <source>
        <dbReference type="ARBA" id="ARBA00022527"/>
    </source>
</evidence>
<dbReference type="OrthoDB" id="9762169at2"/>
<dbReference type="AlphaFoldDB" id="A0A0K0X7X4"/>
<dbReference type="GO" id="GO:0005524">
    <property type="term" value="F:ATP binding"/>
    <property type="evidence" value="ECO:0007669"/>
    <property type="project" value="UniProtKB-UniRule"/>
</dbReference>
<evidence type="ECO:0000256" key="10">
    <source>
        <dbReference type="ARBA" id="ARBA00022989"/>
    </source>
</evidence>
<dbReference type="CDD" id="cd14014">
    <property type="entry name" value="STKc_PknB_like"/>
    <property type="match status" value="1"/>
</dbReference>
<dbReference type="FunFam" id="1.10.510.10:FF:000021">
    <property type="entry name" value="Serine/threonine protein kinase"/>
    <property type="match status" value="1"/>
</dbReference>
<keyword evidence="7 12" id="KW-0547">Nucleotide-binding</keyword>
<keyword evidence="8 16" id="KW-0418">Kinase</keyword>
<keyword evidence="9 12" id="KW-0067">ATP-binding</keyword>
<dbReference type="Gene3D" id="1.10.510.10">
    <property type="entry name" value="Transferase(Phosphotransferase) domain 1"/>
    <property type="match status" value="1"/>
</dbReference>
<keyword evidence="11 14" id="KW-0472">Membrane</keyword>
<reference evidence="16 17" key="1">
    <citation type="submission" date="2015-07" db="EMBL/GenBank/DDBJ databases">
        <title>Complete genome sequence of Mycobacterium goodii X7B, a facultative thermophilic biodesulfurizing bacterium.</title>
        <authorList>
            <person name="Yu B."/>
            <person name="Li F."/>
            <person name="Xu P."/>
        </authorList>
    </citation>
    <scope>NUCLEOTIDE SEQUENCE [LARGE SCALE GENOMIC DNA]</scope>
    <source>
        <strain evidence="16 17">X7B</strain>
    </source>
</reference>
<dbReference type="GO" id="GO:0005886">
    <property type="term" value="C:plasma membrane"/>
    <property type="evidence" value="ECO:0007669"/>
    <property type="project" value="UniProtKB-SubCell"/>
</dbReference>
<evidence type="ECO:0000313" key="16">
    <source>
        <dbReference type="EMBL" id="AKS33520.1"/>
    </source>
</evidence>
<comment type="subcellular location">
    <subcellularLocation>
        <location evidence="1">Cell membrane</location>
        <topology evidence="1">Single-pass membrane protein</topology>
    </subcellularLocation>
</comment>
<dbReference type="PRINTS" id="PR01217">
    <property type="entry name" value="PRICHEXTENSN"/>
</dbReference>
<feature type="region of interest" description="Disordered" evidence="13">
    <location>
        <begin position="504"/>
        <end position="523"/>
    </location>
</feature>
<dbReference type="InterPro" id="IPR000719">
    <property type="entry name" value="Prot_kinase_dom"/>
</dbReference>
<keyword evidence="4" id="KW-0723">Serine/threonine-protein kinase</keyword>
<dbReference type="GO" id="GO:0004674">
    <property type="term" value="F:protein serine/threonine kinase activity"/>
    <property type="evidence" value="ECO:0007669"/>
    <property type="project" value="UniProtKB-KW"/>
</dbReference>
<protein>
    <recommendedName>
        <fullName evidence="2">non-specific serine/threonine protein kinase</fullName>
        <ecNumber evidence="2">2.7.11.1</ecNumber>
    </recommendedName>
</protein>
<evidence type="ECO:0000259" key="15">
    <source>
        <dbReference type="PROSITE" id="PS50011"/>
    </source>
</evidence>
<sequence length="523" mass="55259">MASNGASRLGTRFGPYELRSLIGVGGMGEVYRAYDTVKGREVAVKLLRAEFAADPRFQERFRRESRVAARLQEPHVIPVHDFGDIDGVLYIDMRLVEGASLKEILRTDGPLDPRRAASIVAQVASALDAAHADGLVHRDIKPENVLLTGDDFAYLVDFGIAHVGGEASVTMTGMLIGSSAYMAPERFSGDTVGPPADIYALACLVYESLIGRPPYEAGDLRQLMSAHMFSPPPRPSIMRRGIPRAFDEVIATAMAKDPAARYATAGELARSVSAAADGQAPPARPTPPAPGRQPTPTREFSTVYPNPEHSGFTPYPPAHPSVPAPRNPTPPPAPPVAAPAAAAPAGPPRKTRFTRTQVVLVVATVVLFGIAAVLATMLVGGGDDASTRDTPLAPTERATATSESTTTTTSDRSATENVSGTDEQGFVGHTARCDSDATPAALIRTATSLAIICERDSGGYYYRGERLRDGANLEISSAEPSGDGFVAINPSDGARYEVSPEGLTIMSNGHVDSSEPPEEYGSK</sequence>
<evidence type="ECO:0000256" key="8">
    <source>
        <dbReference type="ARBA" id="ARBA00022777"/>
    </source>
</evidence>
<feature type="region of interest" description="Disordered" evidence="13">
    <location>
        <begin position="273"/>
        <end position="349"/>
    </location>
</feature>
<organism evidence="16 17">
    <name type="scientific">Mycolicibacterium goodii</name>
    <name type="common">Mycobacterium goodii</name>
    <dbReference type="NCBI Taxonomy" id="134601"/>
    <lineage>
        <taxon>Bacteria</taxon>
        <taxon>Bacillati</taxon>
        <taxon>Actinomycetota</taxon>
        <taxon>Actinomycetes</taxon>
        <taxon>Mycobacteriales</taxon>
        <taxon>Mycobacteriaceae</taxon>
        <taxon>Mycolicibacterium</taxon>
    </lineage>
</organism>
<dbReference type="PROSITE" id="PS50011">
    <property type="entry name" value="PROTEIN_KINASE_DOM"/>
    <property type="match status" value="1"/>
</dbReference>
<evidence type="ECO:0000256" key="13">
    <source>
        <dbReference type="SAM" id="MobiDB-lite"/>
    </source>
</evidence>
<evidence type="ECO:0000256" key="6">
    <source>
        <dbReference type="ARBA" id="ARBA00022692"/>
    </source>
</evidence>
<feature type="binding site" evidence="12">
    <location>
        <position position="45"/>
    </location>
    <ligand>
        <name>ATP</name>
        <dbReference type="ChEBI" id="CHEBI:30616"/>
    </ligand>
</feature>
<dbReference type="FunFam" id="3.30.200.20:FF:000348">
    <property type="entry name" value="Serine/threonine protein kinase"/>
    <property type="match status" value="1"/>
</dbReference>
<dbReference type="PANTHER" id="PTHR43289:SF6">
    <property type="entry name" value="SERINE_THREONINE-PROTEIN KINASE NEKL-3"/>
    <property type="match status" value="1"/>
</dbReference>
<feature type="compositionally biased region" description="Pro residues" evidence="13">
    <location>
        <begin position="282"/>
        <end position="293"/>
    </location>
</feature>
<evidence type="ECO:0000256" key="5">
    <source>
        <dbReference type="ARBA" id="ARBA00022679"/>
    </source>
</evidence>
<dbReference type="InterPro" id="IPR011009">
    <property type="entry name" value="Kinase-like_dom_sf"/>
</dbReference>
<dbReference type="PROSITE" id="PS00108">
    <property type="entry name" value="PROTEIN_KINASE_ST"/>
    <property type="match status" value="1"/>
</dbReference>
<evidence type="ECO:0000256" key="2">
    <source>
        <dbReference type="ARBA" id="ARBA00012513"/>
    </source>
</evidence>
<proteinExistence type="predicted"/>
<feature type="region of interest" description="Disordered" evidence="13">
    <location>
        <begin position="381"/>
        <end position="427"/>
    </location>
</feature>
<evidence type="ECO:0000256" key="7">
    <source>
        <dbReference type="ARBA" id="ARBA00022741"/>
    </source>
</evidence>
<feature type="compositionally biased region" description="Pro residues" evidence="13">
    <location>
        <begin position="314"/>
        <end position="337"/>
    </location>
</feature>
<dbReference type="PROSITE" id="PS00107">
    <property type="entry name" value="PROTEIN_KINASE_ATP"/>
    <property type="match status" value="1"/>
</dbReference>
<feature type="compositionally biased region" description="Low complexity" evidence="13">
    <location>
        <begin position="395"/>
        <end position="416"/>
    </location>
</feature>
<dbReference type="EC" id="2.7.11.1" evidence="2"/>
<dbReference type="RefSeq" id="WP_049745946.1">
    <property type="nucleotide sequence ID" value="NZ_CP012150.1"/>
</dbReference>
<name>A0A0K0X7X4_MYCGD</name>
<evidence type="ECO:0000256" key="11">
    <source>
        <dbReference type="ARBA" id="ARBA00023136"/>
    </source>
</evidence>
<evidence type="ECO:0000313" key="17">
    <source>
        <dbReference type="Proteomes" id="UP000062255"/>
    </source>
</evidence>
<dbReference type="EMBL" id="CP012150">
    <property type="protein sequence ID" value="AKS33520.1"/>
    <property type="molecule type" value="Genomic_DNA"/>
</dbReference>
<keyword evidence="10 14" id="KW-1133">Transmembrane helix</keyword>
<dbReference type="KEGG" id="mgo:AFA91_18255"/>
<evidence type="ECO:0000256" key="14">
    <source>
        <dbReference type="SAM" id="Phobius"/>
    </source>
</evidence>
<keyword evidence="6 14" id="KW-0812">Transmembrane</keyword>
<dbReference type="STRING" id="134601.AFA91_18255"/>
<dbReference type="SMART" id="SM00220">
    <property type="entry name" value="S_TKc"/>
    <property type="match status" value="1"/>
</dbReference>
<dbReference type="PANTHER" id="PTHR43289">
    <property type="entry name" value="MITOGEN-ACTIVATED PROTEIN KINASE KINASE KINASE 20-RELATED"/>
    <property type="match status" value="1"/>
</dbReference>
<dbReference type="Gene3D" id="3.30.200.20">
    <property type="entry name" value="Phosphorylase Kinase, domain 1"/>
    <property type="match status" value="1"/>
</dbReference>
<dbReference type="PATRIC" id="fig|134601.6.peg.3782"/>
<feature type="domain" description="Protein kinase" evidence="15">
    <location>
        <begin position="16"/>
        <end position="273"/>
    </location>
</feature>
<gene>
    <name evidence="16" type="ORF">AFA91_18255</name>
</gene>
<dbReference type="Pfam" id="PF00069">
    <property type="entry name" value="Pkinase"/>
    <property type="match status" value="1"/>
</dbReference>
<dbReference type="InterPro" id="IPR017441">
    <property type="entry name" value="Protein_kinase_ATP_BS"/>
</dbReference>
<dbReference type="GO" id="GO:0080090">
    <property type="term" value="P:regulation of primary metabolic process"/>
    <property type="evidence" value="ECO:0007669"/>
    <property type="project" value="UniProtKB-ARBA"/>
</dbReference>
<evidence type="ECO:0000256" key="3">
    <source>
        <dbReference type="ARBA" id="ARBA00022475"/>
    </source>
</evidence>
<feature type="transmembrane region" description="Helical" evidence="14">
    <location>
        <begin position="358"/>
        <end position="379"/>
    </location>
</feature>
<evidence type="ECO:0000256" key="12">
    <source>
        <dbReference type="PROSITE-ProRule" id="PRU10141"/>
    </source>
</evidence>
<keyword evidence="3" id="KW-1003">Cell membrane</keyword>
<evidence type="ECO:0000256" key="1">
    <source>
        <dbReference type="ARBA" id="ARBA00004162"/>
    </source>
</evidence>